<gene>
    <name evidence="10" type="ORF">G5B42_08725</name>
</gene>
<organism evidence="10 11">
    <name type="scientific">Capillibacterium thermochitinicola</name>
    <dbReference type="NCBI Taxonomy" id="2699427"/>
    <lineage>
        <taxon>Bacteria</taxon>
        <taxon>Bacillati</taxon>
        <taxon>Bacillota</taxon>
        <taxon>Capillibacterium</taxon>
    </lineage>
</organism>
<dbReference type="PANTHER" id="PTHR34981:SF1">
    <property type="entry name" value="CELL DIVISION PROTEIN ZAPA"/>
    <property type="match status" value="1"/>
</dbReference>
<evidence type="ECO:0000256" key="4">
    <source>
        <dbReference type="ARBA" id="ARBA00022618"/>
    </source>
</evidence>
<evidence type="ECO:0000256" key="7">
    <source>
        <dbReference type="ARBA" id="ARBA00024910"/>
    </source>
</evidence>
<evidence type="ECO:0000256" key="1">
    <source>
        <dbReference type="ARBA" id="ARBA00004496"/>
    </source>
</evidence>
<protein>
    <recommendedName>
        <fullName evidence="2">Cell division protein ZapA</fullName>
    </recommendedName>
    <alternativeName>
        <fullName evidence="9">Z ring-associated protein ZapA</fullName>
    </alternativeName>
</protein>
<evidence type="ECO:0000256" key="2">
    <source>
        <dbReference type="ARBA" id="ARBA00015195"/>
    </source>
</evidence>
<dbReference type="GO" id="GO:0032153">
    <property type="term" value="C:cell division site"/>
    <property type="evidence" value="ECO:0007669"/>
    <property type="project" value="TreeGrafter"/>
</dbReference>
<evidence type="ECO:0000313" key="11">
    <source>
        <dbReference type="Proteomes" id="UP000657177"/>
    </source>
</evidence>
<dbReference type="InterPro" id="IPR053712">
    <property type="entry name" value="Bac_CellDiv_Activator"/>
</dbReference>
<proteinExistence type="predicted"/>
<keyword evidence="11" id="KW-1185">Reference proteome</keyword>
<keyword evidence="6" id="KW-0131">Cell cycle</keyword>
<dbReference type="GO" id="GO:0000921">
    <property type="term" value="P:septin ring assembly"/>
    <property type="evidence" value="ECO:0007669"/>
    <property type="project" value="TreeGrafter"/>
</dbReference>
<dbReference type="SUPFAM" id="SSF102829">
    <property type="entry name" value="Cell division protein ZapA-like"/>
    <property type="match status" value="1"/>
</dbReference>
<dbReference type="PANTHER" id="PTHR34981">
    <property type="entry name" value="CELL DIVISION PROTEIN ZAPA"/>
    <property type="match status" value="1"/>
</dbReference>
<keyword evidence="4 10" id="KW-0132">Cell division</keyword>
<evidence type="ECO:0000313" key="10">
    <source>
        <dbReference type="EMBL" id="MBA2133619.1"/>
    </source>
</evidence>
<dbReference type="EMBL" id="JAAKDE010000016">
    <property type="protein sequence ID" value="MBA2133619.1"/>
    <property type="molecule type" value="Genomic_DNA"/>
</dbReference>
<dbReference type="RefSeq" id="WP_181340086.1">
    <property type="nucleotide sequence ID" value="NZ_JAAKDE010000016.1"/>
</dbReference>
<comment type="caution">
    <text evidence="10">The sequence shown here is derived from an EMBL/GenBank/DDBJ whole genome shotgun (WGS) entry which is preliminary data.</text>
</comment>
<dbReference type="AlphaFoldDB" id="A0A8J6I352"/>
<comment type="subcellular location">
    <subcellularLocation>
        <location evidence="1">Cytoplasm</location>
    </subcellularLocation>
</comment>
<evidence type="ECO:0000256" key="8">
    <source>
        <dbReference type="ARBA" id="ARBA00026068"/>
    </source>
</evidence>
<keyword evidence="5" id="KW-0717">Septation</keyword>
<keyword evidence="3" id="KW-0963">Cytoplasm</keyword>
<dbReference type="GO" id="GO:0005829">
    <property type="term" value="C:cytosol"/>
    <property type="evidence" value="ECO:0007669"/>
    <property type="project" value="TreeGrafter"/>
</dbReference>
<name>A0A8J6I352_9FIRM</name>
<sequence>MLTRGVQQKPLNRVTIKIMGDEYNVVGPESPEYINHLVKTIETKIEEVQKAHGDAKLSKTQLAILVALQLTDQLEKLRITHEKMEKLIQAAK</sequence>
<dbReference type="GO" id="GO:0030428">
    <property type="term" value="C:cell septum"/>
    <property type="evidence" value="ECO:0007669"/>
    <property type="project" value="TreeGrafter"/>
</dbReference>
<dbReference type="InterPro" id="IPR007838">
    <property type="entry name" value="Cell_div_ZapA-like"/>
</dbReference>
<comment type="function">
    <text evidence="7">Activator of cell division through the inhibition of FtsZ GTPase activity, therefore promoting FtsZ assembly into bundles of protofilaments necessary for the formation of the division Z ring. It is recruited early at mid-cell but it is not essential for cell division.</text>
</comment>
<accession>A0A8J6I352</accession>
<dbReference type="Gene3D" id="6.10.250.790">
    <property type="match status" value="1"/>
</dbReference>
<dbReference type="GO" id="GO:0000917">
    <property type="term" value="P:division septum assembly"/>
    <property type="evidence" value="ECO:0007669"/>
    <property type="project" value="UniProtKB-KW"/>
</dbReference>
<evidence type="ECO:0000256" key="5">
    <source>
        <dbReference type="ARBA" id="ARBA00023210"/>
    </source>
</evidence>
<evidence type="ECO:0000256" key="9">
    <source>
        <dbReference type="ARBA" id="ARBA00033158"/>
    </source>
</evidence>
<reference evidence="10" key="1">
    <citation type="submission" date="2020-06" db="EMBL/GenBank/DDBJ databases">
        <title>Novel chitinolytic bacterium.</title>
        <authorList>
            <person name="Ungkulpasvich U."/>
            <person name="Kosugi A."/>
            <person name="Uke A."/>
        </authorList>
    </citation>
    <scope>NUCLEOTIDE SEQUENCE</scope>
    <source>
        <strain evidence="10">UUS1-1</strain>
    </source>
</reference>
<dbReference type="Proteomes" id="UP000657177">
    <property type="component" value="Unassembled WGS sequence"/>
</dbReference>
<dbReference type="GO" id="GO:0043093">
    <property type="term" value="P:FtsZ-dependent cytokinesis"/>
    <property type="evidence" value="ECO:0007669"/>
    <property type="project" value="TreeGrafter"/>
</dbReference>
<evidence type="ECO:0000256" key="3">
    <source>
        <dbReference type="ARBA" id="ARBA00022490"/>
    </source>
</evidence>
<evidence type="ECO:0000256" key="6">
    <source>
        <dbReference type="ARBA" id="ARBA00023306"/>
    </source>
</evidence>
<dbReference type="Pfam" id="PF05164">
    <property type="entry name" value="ZapA"/>
    <property type="match status" value="1"/>
</dbReference>
<dbReference type="InterPro" id="IPR036192">
    <property type="entry name" value="Cell_div_ZapA-like_sf"/>
</dbReference>
<comment type="subunit">
    <text evidence="8">Homodimer. Interacts with FtsZ.</text>
</comment>